<evidence type="ECO:0000256" key="1">
    <source>
        <dbReference type="ARBA" id="ARBA00008769"/>
    </source>
</evidence>
<proteinExistence type="inferred from homology"/>
<protein>
    <submittedName>
        <fullName evidence="3">Uncharacterized protein</fullName>
    </submittedName>
</protein>
<dbReference type="InterPro" id="IPR007049">
    <property type="entry name" value="Carb-sel_porin_OprB"/>
</dbReference>
<dbReference type="PANTHER" id="PTHR37944">
    <property type="entry name" value="PORIN B"/>
    <property type="match status" value="1"/>
</dbReference>
<dbReference type="EMBL" id="CP017415">
    <property type="protein sequence ID" value="AOU97204.1"/>
    <property type="molecule type" value="Genomic_DNA"/>
</dbReference>
<dbReference type="PANTHER" id="PTHR37944:SF1">
    <property type="entry name" value="PORIN B"/>
    <property type="match status" value="1"/>
</dbReference>
<name>A0A1D8IL61_9GAMM</name>
<dbReference type="InterPro" id="IPR038673">
    <property type="entry name" value="OprB_sf"/>
</dbReference>
<dbReference type="PROSITE" id="PS51257">
    <property type="entry name" value="PROKAR_LIPOPROTEIN"/>
    <property type="match status" value="1"/>
</dbReference>
<reference evidence="4" key="1">
    <citation type="submission" date="2016-09" db="EMBL/GenBank/DDBJ databases">
        <title>Acidihalobacter prosperus F5.</title>
        <authorList>
            <person name="Khaleque H.N."/>
            <person name="Ramsay J.P."/>
            <person name="Kaksonen A.H."/>
            <person name="Boxall N.J."/>
            <person name="Watkin E.L.J."/>
        </authorList>
    </citation>
    <scope>NUCLEOTIDE SEQUENCE [LARGE SCALE GENOMIC DNA]</scope>
    <source>
        <strain evidence="4">F5</strain>
    </source>
</reference>
<dbReference type="Proteomes" id="UP000095401">
    <property type="component" value="Chromosome"/>
</dbReference>
<dbReference type="Pfam" id="PF04966">
    <property type="entry name" value="OprB"/>
    <property type="match status" value="1"/>
</dbReference>
<dbReference type="InterPro" id="IPR052932">
    <property type="entry name" value="OprB_Porin"/>
</dbReference>
<evidence type="ECO:0000313" key="3">
    <source>
        <dbReference type="EMBL" id="AOU97204.1"/>
    </source>
</evidence>
<evidence type="ECO:0000313" key="4">
    <source>
        <dbReference type="Proteomes" id="UP000095401"/>
    </source>
</evidence>
<comment type="similarity">
    <text evidence="1 2">Belongs to the OprB family.</text>
</comment>
<feature type="signal peptide" evidence="2">
    <location>
        <begin position="1"/>
        <end position="25"/>
    </location>
</feature>
<organism evidence="3 4">
    <name type="scientific">Acidihalobacter yilgarnensis</name>
    <dbReference type="NCBI Taxonomy" id="2819280"/>
    <lineage>
        <taxon>Bacteria</taxon>
        <taxon>Pseudomonadati</taxon>
        <taxon>Pseudomonadota</taxon>
        <taxon>Gammaproteobacteria</taxon>
        <taxon>Chromatiales</taxon>
        <taxon>Ectothiorhodospiraceae</taxon>
        <taxon>Acidihalobacter</taxon>
    </lineage>
</organism>
<dbReference type="Gene3D" id="2.40.160.180">
    <property type="entry name" value="Carbohydrate-selective porin OprB"/>
    <property type="match status" value="1"/>
</dbReference>
<gene>
    <name evidence="3" type="ORF">BI364_03585</name>
</gene>
<accession>A0A1D8IL61</accession>
<evidence type="ECO:0000256" key="2">
    <source>
        <dbReference type="RuleBase" id="RU363072"/>
    </source>
</evidence>
<dbReference type="GO" id="GO:0008643">
    <property type="term" value="P:carbohydrate transport"/>
    <property type="evidence" value="ECO:0007669"/>
    <property type="project" value="InterPro"/>
</dbReference>
<dbReference type="RefSeq" id="WP_070077592.1">
    <property type="nucleotide sequence ID" value="NZ_CP017415.1"/>
</dbReference>
<keyword evidence="4" id="KW-1185">Reference proteome</keyword>
<dbReference type="KEGG" id="aprs:BI364_03585"/>
<keyword evidence="2" id="KW-0732">Signal</keyword>
<feature type="chain" id="PRO_5009026796" evidence="2">
    <location>
        <begin position="26"/>
        <end position="358"/>
    </location>
</feature>
<sequence>MHFQRRNLGHLWSAILIFISSSACAAPVLSPSLLWDNETVSTFGGGLRAGTTYDGMLLAALDARTDSLGAGSVGILHFSFLAVRSGQPSARYIGDFQSASNIEAPNATRLYSAWFRQTWAHVNTVQIGLIDLNTLFDVTDAAGLLLNASFGLDPTLSGNLPVSTYPEPGYGLVLGRQEGAFNLRAGLFQADPTLRTRLASNGALAIAELDFGYTTDAPTQLGLGLWRYRQPDPTLAPTDLSGGYINFSQTLTDGPVRRARAFLRLGFAPTNDSTVPQHLSFGVDIAAPLASRPDDRLALGVTRAALRGLDTETAYEATYQFALTPQLALQPDLQFIRNLSGSSHNASVFSLRLQLALD</sequence>
<dbReference type="GO" id="GO:0016020">
    <property type="term" value="C:membrane"/>
    <property type="evidence" value="ECO:0007669"/>
    <property type="project" value="InterPro"/>
</dbReference>
<dbReference type="AlphaFoldDB" id="A0A1D8IL61"/>
<dbReference type="GO" id="GO:0015288">
    <property type="term" value="F:porin activity"/>
    <property type="evidence" value="ECO:0007669"/>
    <property type="project" value="InterPro"/>
</dbReference>